<keyword evidence="2" id="KW-0175">Coiled coil</keyword>
<accession>A0ABQ8XYU1</accession>
<feature type="region of interest" description="Disordered" evidence="3">
    <location>
        <begin position="405"/>
        <end position="428"/>
    </location>
</feature>
<feature type="region of interest" description="Disordered" evidence="3">
    <location>
        <begin position="144"/>
        <end position="169"/>
    </location>
</feature>
<feature type="compositionally biased region" description="Basic and acidic residues" evidence="3">
    <location>
        <begin position="611"/>
        <end position="632"/>
    </location>
</feature>
<feature type="region of interest" description="Disordered" evidence="3">
    <location>
        <begin position="1480"/>
        <end position="1534"/>
    </location>
</feature>
<dbReference type="InterPro" id="IPR011993">
    <property type="entry name" value="PH-like_dom_sf"/>
</dbReference>
<feature type="compositionally biased region" description="Low complexity" evidence="3">
    <location>
        <begin position="1480"/>
        <end position="1495"/>
    </location>
</feature>
<keyword evidence="8" id="KW-1185">Reference proteome</keyword>
<feature type="compositionally biased region" description="Gly residues" evidence="3">
    <location>
        <begin position="837"/>
        <end position="848"/>
    </location>
</feature>
<evidence type="ECO:0000313" key="7">
    <source>
        <dbReference type="EMBL" id="KAJ6237107.1"/>
    </source>
</evidence>
<dbReference type="PANTHER" id="PTHR10194">
    <property type="entry name" value="RAS GTPASE-ACTIVATING PROTEINS"/>
    <property type="match status" value="1"/>
</dbReference>
<evidence type="ECO:0000259" key="6">
    <source>
        <dbReference type="PROSITE" id="PS50021"/>
    </source>
</evidence>
<feature type="domain" description="Calponin-homology (CH)" evidence="6">
    <location>
        <begin position="35"/>
        <end position="140"/>
    </location>
</feature>
<dbReference type="Pfam" id="PF00616">
    <property type="entry name" value="RasGAP"/>
    <property type="match status" value="1"/>
</dbReference>
<dbReference type="InterPro" id="IPR039360">
    <property type="entry name" value="Ras_GTPase"/>
</dbReference>
<dbReference type="SUPFAM" id="SSF47576">
    <property type="entry name" value="Calponin-homology domain, CH-domain"/>
    <property type="match status" value="1"/>
</dbReference>
<feature type="domain" description="PH" evidence="4">
    <location>
        <begin position="1646"/>
        <end position="1745"/>
    </location>
</feature>
<feature type="domain" description="Ras-GAP" evidence="5">
    <location>
        <begin position="1119"/>
        <end position="1310"/>
    </location>
</feature>
<dbReference type="Gene3D" id="1.10.506.10">
    <property type="entry name" value="GTPase Activation - p120gap, domain 1"/>
    <property type="match status" value="1"/>
</dbReference>
<dbReference type="InterPro" id="IPR001715">
    <property type="entry name" value="CH_dom"/>
</dbReference>
<evidence type="ECO:0000256" key="2">
    <source>
        <dbReference type="SAM" id="Coils"/>
    </source>
</evidence>
<dbReference type="PROSITE" id="PS50021">
    <property type="entry name" value="CH"/>
    <property type="match status" value="1"/>
</dbReference>
<keyword evidence="1" id="KW-0343">GTPase activation</keyword>
<dbReference type="PANTHER" id="PTHR10194:SF60">
    <property type="entry name" value="RAS GTPASE-ACTIVATING PROTEIN RASKOL"/>
    <property type="match status" value="1"/>
</dbReference>
<gene>
    <name evidence="7" type="ORF">M0813_03514</name>
</gene>
<name>A0ABQ8XYU1_9EUKA</name>
<dbReference type="InterPro" id="IPR008936">
    <property type="entry name" value="Rho_GTPase_activation_prot"/>
</dbReference>
<feature type="region of interest" description="Disordered" evidence="3">
    <location>
        <begin position="560"/>
        <end position="584"/>
    </location>
</feature>
<dbReference type="Gene3D" id="1.10.418.10">
    <property type="entry name" value="Calponin-like domain"/>
    <property type="match status" value="1"/>
</dbReference>
<dbReference type="Pfam" id="PF00307">
    <property type="entry name" value="CH"/>
    <property type="match status" value="1"/>
</dbReference>
<feature type="coiled-coil region" evidence="2">
    <location>
        <begin position="668"/>
        <end position="702"/>
    </location>
</feature>
<feature type="compositionally biased region" description="Low complexity" evidence="3">
    <location>
        <begin position="1501"/>
        <end position="1528"/>
    </location>
</feature>
<feature type="compositionally biased region" description="Basic and acidic residues" evidence="3">
    <location>
        <begin position="147"/>
        <end position="161"/>
    </location>
</feature>
<protein>
    <submittedName>
        <fullName evidence="7">Ras gtpase-activating protein</fullName>
    </submittedName>
</protein>
<dbReference type="SUPFAM" id="SSF48350">
    <property type="entry name" value="GTPase activation domain, GAP"/>
    <property type="match status" value="1"/>
</dbReference>
<comment type="caution">
    <text evidence="7">The sequence shown here is derived from an EMBL/GenBank/DDBJ whole genome shotgun (WGS) entry which is preliminary data.</text>
</comment>
<feature type="compositionally biased region" description="Basic and acidic residues" evidence="3">
    <location>
        <begin position="405"/>
        <end position="415"/>
    </location>
</feature>
<feature type="region of interest" description="Disordered" evidence="3">
    <location>
        <begin position="598"/>
        <end position="638"/>
    </location>
</feature>
<dbReference type="InterPro" id="IPR036872">
    <property type="entry name" value="CH_dom_sf"/>
</dbReference>
<feature type="region of interest" description="Disordered" evidence="3">
    <location>
        <begin position="791"/>
        <end position="848"/>
    </location>
</feature>
<feature type="compositionally biased region" description="Low complexity" evidence="3">
    <location>
        <begin position="822"/>
        <end position="836"/>
    </location>
</feature>
<dbReference type="SUPFAM" id="SSF50729">
    <property type="entry name" value="PH domain-like"/>
    <property type="match status" value="1"/>
</dbReference>
<sequence length="1745" mass="202754">MTEELKNTFSKEIDAFLNHSEISVLKENEKEDLKKDPFSALLKWVNYQIKQSSTEVVVTNFEQDFQSCTAFVYLLQTLDSTKPYLSVLKEEGNFERSTKILEYLKETTYHLPKTITAQMLSENKLETNISFTLSLFRWKPNLPISHKNNENENEKEKEKKNSLQNLSTQEQEQVELLLSKYQNIENENGNENEQINLNSVLGKYSNKEKDPIKLNNEITKLIKKNKKHQNLVRPIAKRGRRIDLQNPKQLKQIKNRNNPLQGKAKTSTTHLERMLNRRKQQPLKLESINEEKPNKILKQQCLQLASTTINLELSRDQIKQINHTVNNLLMQVKQIHKKSFDQLLRQQGLSMIKFEQLDEISNTYLKDSIELKDNELSEKKKLDIEKLVNKLNKKYQKKMILNENQKEKVKEKEDKEQDGDGDQNEKLKEKEELIEDEGLYDFDESIHLKTELLRKKFKNSIKENNIFNFYELEKIFQKSNNDKKDIFSSIKKEKIDTKTKEFQEETLKIQNEIEEILGSLDKVFLQFESHNIEETDSSVTFEESILKRVLEGRGIELAKRETVDEEESQQLHKSSLGKGTTGIEERINTNLIDKEIENNDEDLKNSNNSTLEKERDLNYNKNEKSTIDDQNKNKTKKKGYLPNSELISKKKLIRRNNNNNKFNFFPEMRHGKKKISSLKEKLKLIEEQKQEFKVKRQILLQRKKELNKIKTNNNVQSNKSNLQAKKLPIIEIEELKDHQIQLIDLYINNNYEILTRINILFQNIINTFKQIFLLLPNCLLLVNEKDKQGVKTKPKTTTDLIANKKQDGETNNDNKEKKNEENQQGQNGNNKENGNGNVNGNGNGNGNGKGKTIKIPFQILDGIKSINKLQTPYLIDELGPENLHYSIMDILRSNGFVQGGNLPQEVVEEIREEVFHLGNTFNTNYLNALTNILNIFQSKLQIESDNSGPILIVSTLFDSFSYYKYLVREIIQNLINSLIKKNFISSALEKKKLLYFLLFSNLIKQLNLIVGASINENHLKRILQKIFKVLPFAQPKAECNKIFQMSKITAFGKVIKFIINRIFSNKSKEKVEGLLKAIDKDPVSIKCFQRSKQLMKGYLSHRDLQLLTIILDNKVSSNYINSLSISLFIVSEYLNCTLPLIKLAITLQIMKSKSPINLFRSIDFAAKLVALYCRKHGSDYLHDTLKDIIQEIDQSNLQFEVDTFEVTNKEERRKNKKNLRLYFEKLLNRIFNSINQIPIGIKIIASHIKKEVKTHFGENELIPIASFFILRFICPVLVSPKEFGVISKETTSKGGRTLLLLSSLTQNMATDVKFGENRQYLQAFNKDIEKMKEKRLKFLEQISNFNYQSKPSSSNSLKNSDFINYDDDDDDYDDDEFGNDNSDSFKTANQQLTGKITVNNAYLLLQPGFDEEIPKIIDEIKSILYLIIKIPNKIRRGIETKETIRIEILFWKLQHHKELISQMNLNFLKIREFIIEGINDHTSNNNNNTNNNNDNNKNKNIKNSIINPNTKRQLTKSSTQSSLPPDSSNNSFALTKTSSNININANNNSSQNNPLIKNSKFNTRERRKSLKQKIKSVDIKKFTSEGLTNSKKADLLSSPTKNKKILRKMSKRKLKKIELEKTKESETLRAKQMSVRWKEKMNTKSSKSNPGFVKNEKGKWQSCHFILKSNWLAIFPSKPDNKFALPQDVIEISSNSIISDETTKSKKLFSFSILEKTSIIRNYQIGFDSVHISHRWLRILKQLTN</sequence>
<proteinExistence type="predicted"/>
<dbReference type="InterPro" id="IPR001849">
    <property type="entry name" value="PH_domain"/>
</dbReference>
<evidence type="ECO:0000313" key="8">
    <source>
        <dbReference type="Proteomes" id="UP001150062"/>
    </source>
</evidence>
<dbReference type="PROSITE" id="PS00509">
    <property type="entry name" value="RAS_GTPASE_ACTIV_1"/>
    <property type="match status" value="1"/>
</dbReference>
<organism evidence="7 8">
    <name type="scientific">Anaeramoeba flamelloides</name>
    <dbReference type="NCBI Taxonomy" id="1746091"/>
    <lineage>
        <taxon>Eukaryota</taxon>
        <taxon>Metamonada</taxon>
        <taxon>Anaeramoebidae</taxon>
        <taxon>Anaeramoeba</taxon>
    </lineage>
</organism>
<evidence type="ECO:0000259" key="4">
    <source>
        <dbReference type="PROSITE" id="PS50003"/>
    </source>
</evidence>
<dbReference type="PROSITE" id="PS50018">
    <property type="entry name" value="RAS_GTPASE_ACTIV_2"/>
    <property type="match status" value="1"/>
</dbReference>
<evidence type="ECO:0000256" key="3">
    <source>
        <dbReference type="SAM" id="MobiDB-lite"/>
    </source>
</evidence>
<dbReference type="PROSITE" id="PS50003">
    <property type="entry name" value="PH_DOMAIN"/>
    <property type="match status" value="1"/>
</dbReference>
<dbReference type="InterPro" id="IPR001936">
    <property type="entry name" value="RasGAP_dom"/>
</dbReference>
<dbReference type="Gene3D" id="2.30.29.30">
    <property type="entry name" value="Pleckstrin-homology domain (PH domain)/Phosphotyrosine-binding domain (PTB)"/>
    <property type="match status" value="1"/>
</dbReference>
<dbReference type="Proteomes" id="UP001150062">
    <property type="component" value="Unassembled WGS sequence"/>
</dbReference>
<dbReference type="SMART" id="SM00323">
    <property type="entry name" value="RasGAP"/>
    <property type="match status" value="1"/>
</dbReference>
<evidence type="ECO:0000259" key="5">
    <source>
        <dbReference type="PROSITE" id="PS50018"/>
    </source>
</evidence>
<reference evidence="7" key="1">
    <citation type="submission" date="2022-08" db="EMBL/GenBank/DDBJ databases">
        <title>Novel sulfate-reducing endosymbionts in the free-living metamonad Anaeramoeba.</title>
        <authorList>
            <person name="Jerlstrom-Hultqvist J."/>
            <person name="Cepicka I."/>
            <person name="Gallot-Lavallee L."/>
            <person name="Salas-Leiva D."/>
            <person name="Curtis B.A."/>
            <person name="Zahonova K."/>
            <person name="Pipaliya S."/>
            <person name="Dacks J."/>
            <person name="Roger A.J."/>
        </authorList>
    </citation>
    <scope>NUCLEOTIDE SEQUENCE</scope>
    <source>
        <strain evidence="7">Schooner1</strain>
    </source>
</reference>
<feature type="compositionally biased region" description="Basic and acidic residues" evidence="3">
    <location>
        <begin position="802"/>
        <end position="821"/>
    </location>
</feature>
<evidence type="ECO:0000256" key="1">
    <source>
        <dbReference type="ARBA" id="ARBA00022468"/>
    </source>
</evidence>
<dbReference type="InterPro" id="IPR023152">
    <property type="entry name" value="RasGAP_CS"/>
</dbReference>
<dbReference type="EMBL" id="JAOAOG010000240">
    <property type="protein sequence ID" value="KAJ6237107.1"/>
    <property type="molecule type" value="Genomic_DNA"/>
</dbReference>